<protein>
    <submittedName>
        <fullName evidence="1">Recombinase</fullName>
    </submittedName>
</protein>
<proteinExistence type="predicted"/>
<sequence length="108" mass="12479">APLKERESVFTGIEAMRDDLCELMCDLAENRLSEYDAKLSRSWRIIEGAMASEHYEYFVEQPFETQRQLVIESCRKSIQGLSSLTTQLTDVMAERLELPNASDTYLHE</sequence>
<evidence type="ECO:0000313" key="2">
    <source>
        <dbReference type="Proteomes" id="UP000214596"/>
    </source>
</evidence>
<organism evidence="1 2">
    <name type="scientific">Vibrio parahaemolyticus</name>
    <dbReference type="NCBI Taxonomy" id="670"/>
    <lineage>
        <taxon>Bacteria</taxon>
        <taxon>Pseudomonadati</taxon>
        <taxon>Pseudomonadota</taxon>
        <taxon>Gammaproteobacteria</taxon>
        <taxon>Vibrionales</taxon>
        <taxon>Vibrionaceae</taxon>
        <taxon>Vibrio</taxon>
    </lineage>
</organism>
<feature type="non-terminal residue" evidence="1">
    <location>
        <position position="108"/>
    </location>
</feature>
<name>A0A227J438_VIBPH</name>
<comment type="caution">
    <text evidence="1">The sequence shown here is derived from an EMBL/GenBank/DDBJ whole genome shotgun (WGS) entry which is preliminary data.</text>
</comment>
<dbReference type="Proteomes" id="UP000214596">
    <property type="component" value="Unassembled WGS sequence"/>
</dbReference>
<dbReference type="EMBL" id="NIXT01003036">
    <property type="protein sequence ID" value="OXE29648.1"/>
    <property type="molecule type" value="Genomic_DNA"/>
</dbReference>
<gene>
    <name evidence="1" type="ORF">CA163_27525</name>
</gene>
<evidence type="ECO:0000313" key="1">
    <source>
        <dbReference type="EMBL" id="OXE29648.1"/>
    </source>
</evidence>
<feature type="non-terminal residue" evidence="1">
    <location>
        <position position="1"/>
    </location>
</feature>
<dbReference type="AlphaFoldDB" id="A0A227J438"/>
<reference evidence="1 2" key="1">
    <citation type="journal article" date="2017" name="Appl. Environ. Microbiol.">
        <title>Parallel evolution of two clades of a major Atlantic endemic Vibrio parahaemolyticus pathogen lineage by independent acquisition of related pathogenicity islands.</title>
        <authorList>
            <person name="Xu F."/>
            <person name="Gonzalez-Escalona N."/>
            <person name="Drees K.P."/>
            <person name="Sebra R.P."/>
            <person name="Cooper V.S."/>
            <person name="Jones S.H."/>
            <person name="Whistler C.A."/>
        </authorList>
    </citation>
    <scope>NUCLEOTIDE SEQUENCE [LARGE SCALE GENOMIC DNA]</scope>
    <source>
        <strain evidence="1 2">MAVP-3</strain>
    </source>
</reference>
<accession>A0A227J438</accession>